<dbReference type="AlphaFoldDB" id="A0A9D5BE51"/>
<dbReference type="Gramene" id="Psat01G0043600-T1">
    <property type="protein sequence ID" value="KAI5440961.1"/>
    <property type="gene ID" value="KIW84_010436"/>
</dbReference>
<proteinExistence type="predicted"/>
<evidence type="ECO:0000256" key="1">
    <source>
        <dbReference type="SAM" id="Coils"/>
    </source>
</evidence>
<reference evidence="2 3" key="1">
    <citation type="journal article" date="2022" name="Nat. Genet.">
        <title>Improved pea reference genome and pan-genome highlight genomic features and evolutionary characteristics.</title>
        <authorList>
            <person name="Yang T."/>
            <person name="Liu R."/>
            <person name="Luo Y."/>
            <person name="Hu S."/>
            <person name="Wang D."/>
            <person name="Wang C."/>
            <person name="Pandey M.K."/>
            <person name="Ge S."/>
            <person name="Xu Q."/>
            <person name="Li N."/>
            <person name="Li G."/>
            <person name="Huang Y."/>
            <person name="Saxena R.K."/>
            <person name="Ji Y."/>
            <person name="Li M."/>
            <person name="Yan X."/>
            <person name="He Y."/>
            <person name="Liu Y."/>
            <person name="Wang X."/>
            <person name="Xiang C."/>
            <person name="Varshney R.K."/>
            <person name="Ding H."/>
            <person name="Gao S."/>
            <person name="Zong X."/>
        </authorList>
    </citation>
    <scope>NUCLEOTIDE SEQUENCE [LARGE SCALE GENOMIC DNA]</scope>
    <source>
        <strain evidence="2 3">cv. Zhongwan 6</strain>
    </source>
</reference>
<dbReference type="EMBL" id="JAMSHJ010000001">
    <property type="protein sequence ID" value="KAI5440961.1"/>
    <property type="molecule type" value="Genomic_DNA"/>
</dbReference>
<name>A0A9D5BE51_PEA</name>
<accession>A0A9D5BE51</accession>
<keyword evidence="3" id="KW-1185">Reference proteome</keyword>
<comment type="caution">
    <text evidence="2">The sequence shown here is derived from an EMBL/GenBank/DDBJ whole genome shotgun (WGS) entry which is preliminary data.</text>
</comment>
<evidence type="ECO:0000313" key="2">
    <source>
        <dbReference type="EMBL" id="KAI5440961.1"/>
    </source>
</evidence>
<sequence length="235" mass="26882">MFYKGGSEIIIEWQDSGKWSFFKAVNLVKDWGYDGFRLCRNILGINEGFIHFIDDVQTEEISNHNLGSNVDGHIWVEYGVKDMLSKVSKPDVDQFIECSDDDNTDDCDGGVKFDDGEEERTCEREKGFVEVEVERPISGNRFEVNEKSIIFKVIGSKSSKNMKSPRKTQAEKTNQTVDKVVEKKKKIVNAVEKKKQVAKEVEKKKQVAKAVEKNEKLDVNNTYASKRSNDRLKSI</sequence>
<protein>
    <submittedName>
        <fullName evidence="2">Uncharacterized protein</fullName>
    </submittedName>
</protein>
<gene>
    <name evidence="2" type="ORF">KIW84_010436</name>
</gene>
<evidence type="ECO:0000313" key="3">
    <source>
        <dbReference type="Proteomes" id="UP001058974"/>
    </source>
</evidence>
<feature type="coiled-coil region" evidence="1">
    <location>
        <begin position="184"/>
        <end position="214"/>
    </location>
</feature>
<dbReference type="Proteomes" id="UP001058974">
    <property type="component" value="Chromosome 1"/>
</dbReference>
<organism evidence="2 3">
    <name type="scientific">Pisum sativum</name>
    <name type="common">Garden pea</name>
    <name type="synonym">Lathyrus oleraceus</name>
    <dbReference type="NCBI Taxonomy" id="3888"/>
    <lineage>
        <taxon>Eukaryota</taxon>
        <taxon>Viridiplantae</taxon>
        <taxon>Streptophyta</taxon>
        <taxon>Embryophyta</taxon>
        <taxon>Tracheophyta</taxon>
        <taxon>Spermatophyta</taxon>
        <taxon>Magnoliopsida</taxon>
        <taxon>eudicotyledons</taxon>
        <taxon>Gunneridae</taxon>
        <taxon>Pentapetalae</taxon>
        <taxon>rosids</taxon>
        <taxon>fabids</taxon>
        <taxon>Fabales</taxon>
        <taxon>Fabaceae</taxon>
        <taxon>Papilionoideae</taxon>
        <taxon>50 kb inversion clade</taxon>
        <taxon>NPAAA clade</taxon>
        <taxon>Hologalegina</taxon>
        <taxon>IRL clade</taxon>
        <taxon>Fabeae</taxon>
        <taxon>Lathyrus</taxon>
    </lineage>
</organism>
<keyword evidence="1" id="KW-0175">Coiled coil</keyword>